<dbReference type="AlphaFoldDB" id="A0A7Z6MXQ4"/>
<sequence>MLPRFIHSCDVSVVNYNVGKLIGECVASALREGVLHVIVVDSGSCAGSLVYQNEIRGYV</sequence>
<gene>
    <name evidence="1" type="ORF">DL347_12935</name>
</gene>
<comment type="caution">
    <text evidence="1">The sequence shown here is derived from an EMBL/GenBank/DDBJ whole genome shotgun (WGS) entry which is preliminary data.</text>
</comment>
<evidence type="ECO:0000313" key="1">
    <source>
        <dbReference type="EMBL" id="RDS90944.1"/>
    </source>
</evidence>
<organism evidence="1 2">
    <name type="scientific">Pseudomonas fluorescens</name>
    <dbReference type="NCBI Taxonomy" id="294"/>
    <lineage>
        <taxon>Bacteria</taxon>
        <taxon>Pseudomonadati</taxon>
        <taxon>Pseudomonadota</taxon>
        <taxon>Gammaproteobacteria</taxon>
        <taxon>Pseudomonadales</taxon>
        <taxon>Pseudomonadaceae</taxon>
        <taxon>Pseudomonas</taxon>
    </lineage>
</organism>
<dbReference type="Proteomes" id="UP000255541">
    <property type="component" value="Unassembled WGS sequence"/>
</dbReference>
<evidence type="ECO:0000313" key="2">
    <source>
        <dbReference type="Proteomes" id="UP000255541"/>
    </source>
</evidence>
<reference evidence="1 2" key="1">
    <citation type="submission" date="2018-07" db="EMBL/GenBank/DDBJ databases">
        <title>Draft Genome Sequence of Pseudomonas fluorescens AHK-1 associated with canker disease of kiwifruit.</title>
        <authorList>
            <person name="Wu Z."/>
        </authorList>
    </citation>
    <scope>NUCLEOTIDE SEQUENCE [LARGE SCALE GENOMIC DNA]</scope>
    <source>
        <strain evidence="1 2">AHK-1</strain>
    </source>
</reference>
<dbReference type="EMBL" id="QRBA01000006">
    <property type="protein sequence ID" value="RDS90944.1"/>
    <property type="molecule type" value="Genomic_DNA"/>
</dbReference>
<name>A0A7Z6MXQ4_PSEFL</name>
<protein>
    <submittedName>
        <fullName evidence="1">Uncharacterized protein</fullName>
    </submittedName>
</protein>
<dbReference type="RefSeq" id="WP_115486844.1">
    <property type="nucleotide sequence ID" value="NZ_QRBA01000006.1"/>
</dbReference>
<accession>A0A7Z6MXQ4</accession>
<proteinExistence type="predicted"/>